<accession>A0A2K3UUE4</accession>
<evidence type="ECO:0000313" key="2">
    <source>
        <dbReference type="Proteomes" id="UP000236379"/>
    </source>
</evidence>
<organism evidence="1 2">
    <name type="scientific">Deinococcus koreensis</name>
    <dbReference type="NCBI Taxonomy" id="2054903"/>
    <lineage>
        <taxon>Bacteria</taxon>
        <taxon>Thermotogati</taxon>
        <taxon>Deinococcota</taxon>
        <taxon>Deinococci</taxon>
        <taxon>Deinococcales</taxon>
        <taxon>Deinococcaceae</taxon>
        <taxon>Deinococcus</taxon>
    </lineage>
</organism>
<comment type="caution">
    <text evidence="1">The sequence shown here is derived from an EMBL/GenBank/DDBJ whole genome shotgun (WGS) entry which is preliminary data.</text>
</comment>
<gene>
    <name evidence="1" type="ORF">CVO96_01195</name>
</gene>
<sequence length="537" mass="57509">MTTGSPTKRRPSPTWLGLILTACSSPATLGGGSGESLPAGLSAVSAPTVSAPPGSDISLAGTATGPSALDRAGEAPINPWSADPVWGQFHRNGYAQAATTARGPEAGDRLQVQYVAVPGSGGAPTQMHLSAPYPDGSRTAWSTTLTHIVKARVRGATFELAGAYEIAALRELNVAWNMTLGRGNKAYVPSPRDRAILRFGDADPRDPRSPIVLEKTFRLPPEVRGVPAVLNLSYDGWLVVITNEAWMVAVKTDFSAHRSFDLGQATNDLSTHNSFPMDEQGNLYVASLFAMTKVRWTGNEFRLVWRTPYDFRGPGCPPVSGKQVREALKVVAGLPCTGSGTTPTLVGRGAMDQLVVAVDSHRRNRLVAFWRNEPPADWVALPGQDRRVAGVLELPHSTWAGRGFTAENSPPVSGYDIAVAQYAGFTPPCDAPRGVQLARWNPALRKLELTWANDSVPFNNVMTLSSGSGLIYGSGRNRDCQVVYRGLERHTGRVAFSLPLGRSDRFVDSGNTNALLDDRSILFGVPQGIARLRPVGP</sequence>
<dbReference type="EMBL" id="PPPD01000001">
    <property type="protein sequence ID" value="PNY80152.1"/>
    <property type="molecule type" value="Genomic_DNA"/>
</dbReference>
<protein>
    <submittedName>
        <fullName evidence="1">Uncharacterized protein</fullName>
    </submittedName>
</protein>
<dbReference type="Proteomes" id="UP000236379">
    <property type="component" value="Unassembled WGS sequence"/>
</dbReference>
<evidence type="ECO:0000313" key="1">
    <source>
        <dbReference type="EMBL" id="PNY80152.1"/>
    </source>
</evidence>
<name>A0A2K3UUE4_9DEIO</name>
<dbReference type="AlphaFoldDB" id="A0A2K3UUE4"/>
<proteinExistence type="predicted"/>
<keyword evidence="2" id="KW-1185">Reference proteome</keyword>
<dbReference type="RefSeq" id="WP_103309412.1">
    <property type="nucleotide sequence ID" value="NZ_PPPD01000001.1"/>
</dbReference>
<reference evidence="1 2" key="1">
    <citation type="submission" date="2018-01" db="EMBL/GenBank/DDBJ databases">
        <title>Deinococcus koreensis sp. nov., a radiation-resistant bacterium isolated from river water.</title>
        <authorList>
            <person name="Choi A."/>
        </authorList>
    </citation>
    <scope>NUCLEOTIDE SEQUENCE [LARGE SCALE GENOMIC DNA]</scope>
    <source>
        <strain evidence="1 2">SJW1-2</strain>
    </source>
</reference>